<comment type="caution">
    <text evidence="2">The sequence shown here is derived from an EMBL/GenBank/DDBJ whole genome shotgun (WGS) entry which is preliminary data.</text>
</comment>
<sequence length="77" mass="6946">GSSSYESSSSFQSGGAANGASAGYSFGSSGGADAASAGFGGGAAVAEFGGAANGHESAYSSQGGFESAGGVNNSFAS</sequence>
<reference evidence="2" key="1">
    <citation type="submission" date="2021-02" db="EMBL/GenBank/DDBJ databases">
        <authorList>
            <person name="Nowell W R."/>
        </authorList>
    </citation>
    <scope>NUCLEOTIDE SEQUENCE</scope>
</reference>
<evidence type="ECO:0000256" key="1">
    <source>
        <dbReference type="SAM" id="MobiDB-lite"/>
    </source>
</evidence>
<dbReference type="EMBL" id="CAJOBH010161167">
    <property type="protein sequence ID" value="CAF4879186.1"/>
    <property type="molecule type" value="Genomic_DNA"/>
</dbReference>
<evidence type="ECO:0000313" key="3">
    <source>
        <dbReference type="Proteomes" id="UP000681967"/>
    </source>
</evidence>
<accession>A0A8S3C6R7</accession>
<dbReference type="Proteomes" id="UP000681967">
    <property type="component" value="Unassembled WGS sequence"/>
</dbReference>
<dbReference type="AlphaFoldDB" id="A0A8S3C6R7"/>
<feature type="non-terminal residue" evidence="2">
    <location>
        <position position="77"/>
    </location>
</feature>
<name>A0A8S3C6R7_9BILA</name>
<protein>
    <submittedName>
        <fullName evidence="2">Uncharacterized protein</fullName>
    </submittedName>
</protein>
<feature type="region of interest" description="Disordered" evidence="1">
    <location>
        <begin position="55"/>
        <end position="77"/>
    </location>
</feature>
<proteinExistence type="predicted"/>
<organism evidence="2 3">
    <name type="scientific">Rotaria magnacalcarata</name>
    <dbReference type="NCBI Taxonomy" id="392030"/>
    <lineage>
        <taxon>Eukaryota</taxon>
        <taxon>Metazoa</taxon>
        <taxon>Spiralia</taxon>
        <taxon>Gnathifera</taxon>
        <taxon>Rotifera</taxon>
        <taxon>Eurotatoria</taxon>
        <taxon>Bdelloidea</taxon>
        <taxon>Philodinida</taxon>
        <taxon>Philodinidae</taxon>
        <taxon>Rotaria</taxon>
    </lineage>
</organism>
<gene>
    <name evidence="2" type="ORF">BYL167_LOCUS51274</name>
</gene>
<feature type="compositionally biased region" description="Polar residues" evidence="1">
    <location>
        <begin position="58"/>
        <end position="77"/>
    </location>
</feature>
<evidence type="ECO:0000313" key="2">
    <source>
        <dbReference type="EMBL" id="CAF4879186.1"/>
    </source>
</evidence>
<feature type="non-terminal residue" evidence="2">
    <location>
        <position position="1"/>
    </location>
</feature>